<dbReference type="EMBL" id="NBIV01000092">
    <property type="protein sequence ID" value="PXF44396.1"/>
    <property type="molecule type" value="Genomic_DNA"/>
</dbReference>
<feature type="domain" description="SEP" evidence="3">
    <location>
        <begin position="185"/>
        <end position="249"/>
    </location>
</feature>
<feature type="compositionally biased region" description="Basic and acidic residues" evidence="1">
    <location>
        <begin position="50"/>
        <end position="59"/>
    </location>
</feature>
<feature type="region of interest" description="Disordered" evidence="1">
    <location>
        <begin position="140"/>
        <end position="175"/>
    </location>
</feature>
<dbReference type="Gene3D" id="3.10.20.90">
    <property type="entry name" value="Phosphatidylinositol 3-kinase Catalytic Subunit, Chain A, domain 1"/>
    <property type="match status" value="1"/>
</dbReference>
<proteinExistence type="predicted"/>
<dbReference type="GO" id="GO:0000045">
    <property type="term" value="P:autophagosome assembly"/>
    <property type="evidence" value="ECO:0007669"/>
    <property type="project" value="TreeGrafter"/>
</dbReference>
<accession>A0A2V3IQM0</accession>
<dbReference type="SUPFAM" id="SSF46934">
    <property type="entry name" value="UBA-like"/>
    <property type="match status" value="1"/>
</dbReference>
<dbReference type="Gene3D" id="3.30.420.210">
    <property type="entry name" value="SEP domain"/>
    <property type="match status" value="1"/>
</dbReference>
<comment type="caution">
    <text evidence="4">The sequence shown here is derived from an EMBL/GenBank/DDBJ whole genome shotgun (WGS) entry which is preliminary data.</text>
</comment>
<evidence type="ECO:0000259" key="2">
    <source>
        <dbReference type="PROSITE" id="PS50033"/>
    </source>
</evidence>
<dbReference type="CDD" id="cd14348">
    <property type="entry name" value="UBA_p47"/>
    <property type="match status" value="1"/>
</dbReference>
<dbReference type="Pfam" id="PF00789">
    <property type="entry name" value="UBX"/>
    <property type="match status" value="1"/>
</dbReference>
<dbReference type="InterPro" id="IPR029071">
    <property type="entry name" value="Ubiquitin-like_domsf"/>
</dbReference>
<evidence type="ECO:0000313" key="4">
    <source>
        <dbReference type="EMBL" id="PXF44396.1"/>
    </source>
</evidence>
<evidence type="ECO:0000259" key="3">
    <source>
        <dbReference type="PROSITE" id="PS51399"/>
    </source>
</evidence>
<keyword evidence="5" id="KW-1185">Reference proteome</keyword>
<dbReference type="PANTHER" id="PTHR23333">
    <property type="entry name" value="UBX DOMAIN CONTAINING PROTEIN"/>
    <property type="match status" value="1"/>
</dbReference>
<dbReference type="PROSITE" id="PS50033">
    <property type="entry name" value="UBX"/>
    <property type="match status" value="1"/>
</dbReference>
<dbReference type="Pfam" id="PF08059">
    <property type="entry name" value="SEP"/>
    <property type="match status" value="1"/>
</dbReference>
<dbReference type="SUPFAM" id="SSF102848">
    <property type="entry name" value="NSFL1 (p97 ATPase) cofactor p47, SEP domain"/>
    <property type="match status" value="1"/>
</dbReference>
<reference evidence="4 5" key="1">
    <citation type="journal article" date="2018" name="Mol. Biol. Evol.">
        <title>Analysis of the draft genome of the red seaweed Gracilariopsis chorda provides insights into genome size evolution in Rhodophyta.</title>
        <authorList>
            <person name="Lee J."/>
            <person name="Yang E.C."/>
            <person name="Graf L."/>
            <person name="Yang J.H."/>
            <person name="Qiu H."/>
            <person name="Zel Zion U."/>
            <person name="Chan C.X."/>
            <person name="Stephens T.G."/>
            <person name="Weber A.P.M."/>
            <person name="Boo G.H."/>
            <person name="Boo S.M."/>
            <person name="Kim K.M."/>
            <person name="Shin Y."/>
            <person name="Jung M."/>
            <person name="Lee S.J."/>
            <person name="Yim H.S."/>
            <person name="Lee J.H."/>
            <person name="Bhattacharya D."/>
            <person name="Yoon H.S."/>
        </authorList>
    </citation>
    <scope>NUCLEOTIDE SEQUENCE [LARGE SCALE GENOMIC DNA]</scope>
    <source>
        <strain evidence="4 5">SKKU-2015</strain>
        <tissue evidence="4">Whole body</tissue>
    </source>
</reference>
<dbReference type="SMART" id="SM00553">
    <property type="entry name" value="SEP"/>
    <property type="match status" value="1"/>
</dbReference>
<feature type="compositionally biased region" description="Basic and acidic residues" evidence="1">
    <location>
        <begin position="140"/>
        <end position="151"/>
    </location>
</feature>
<gene>
    <name evidence="4" type="ORF">BWQ96_05839</name>
</gene>
<evidence type="ECO:0000256" key="1">
    <source>
        <dbReference type="SAM" id="MobiDB-lite"/>
    </source>
</evidence>
<dbReference type="InterPro" id="IPR009060">
    <property type="entry name" value="UBA-like_sf"/>
</dbReference>
<dbReference type="CDD" id="cd01770">
    <property type="entry name" value="UBX_UBXN2"/>
    <property type="match status" value="1"/>
</dbReference>
<dbReference type="SMART" id="SM00166">
    <property type="entry name" value="UBX"/>
    <property type="match status" value="1"/>
</dbReference>
<dbReference type="GO" id="GO:0005829">
    <property type="term" value="C:cytosol"/>
    <property type="evidence" value="ECO:0007669"/>
    <property type="project" value="TreeGrafter"/>
</dbReference>
<dbReference type="GO" id="GO:0031468">
    <property type="term" value="P:nuclear membrane reassembly"/>
    <property type="evidence" value="ECO:0007669"/>
    <property type="project" value="TreeGrafter"/>
</dbReference>
<dbReference type="GO" id="GO:0061025">
    <property type="term" value="P:membrane fusion"/>
    <property type="evidence" value="ECO:0007669"/>
    <property type="project" value="TreeGrafter"/>
</dbReference>
<feature type="domain" description="UBX" evidence="2">
    <location>
        <begin position="291"/>
        <end position="366"/>
    </location>
</feature>
<dbReference type="PROSITE" id="PS51399">
    <property type="entry name" value="SEP"/>
    <property type="match status" value="1"/>
</dbReference>
<dbReference type="InterPro" id="IPR001012">
    <property type="entry name" value="UBX_dom"/>
</dbReference>
<sequence length="368" mass="39446">MADPTAISQFISVTGADEPTAKFFLQASNGDCDAAVSSFFESGGVMSPARDSRHPRPDRPSAASSSSNPIPPTTRPTRPAGPSSGFATLDSLRASSSKEEDEQGYYAGGEKSGQMIQPRKEDESETPANLADAIFERARERGPRTDEERAQFEGQQSFTGAGYRLGDTDTPQPTARRPDVVVRRNVTRVLTFYANGFQVDDGPLRSFDDPANEAFLADVNRGVVPREMEQSGVGDVSITLVDKKGETYVEKKKKVVPFSGGGQRLNSSTNSNAAVGAVDTAGAAAAVTIDQARPIAVIQVRLSDGARLTARLNEDHTVGDLRQFVIASRPNVTSFTLSTTFPRKVLSDDSKTIKEEQLKGAVVVQTLK</sequence>
<dbReference type="OrthoDB" id="25887at2759"/>
<dbReference type="GO" id="GO:0005634">
    <property type="term" value="C:nucleus"/>
    <property type="evidence" value="ECO:0007669"/>
    <property type="project" value="TreeGrafter"/>
</dbReference>
<protein>
    <submittedName>
        <fullName evidence="4">NSFL1 cofactor p47</fullName>
    </submittedName>
</protein>
<dbReference type="STRING" id="448386.A0A2V3IQM0"/>
<evidence type="ECO:0000313" key="5">
    <source>
        <dbReference type="Proteomes" id="UP000247409"/>
    </source>
</evidence>
<dbReference type="FunFam" id="3.30.420.210:FF:000002">
    <property type="entry name" value="UBX domain-containing protein 1"/>
    <property type="match status" value="1"/>
</dbReference>
<feature type="region of interest" description="Disordered" evidence="1">
    <location>
        <begin position="43"/>
        <end position="128"/>
    </location>
</feature>
<dbReference type="SUPFAM" id="SSF54236">
    <property type="entry name" value="Ubiquitin-like"/>
    <property type="match status" value="1"/>
</dbReference>
<feature type="compositionally biased region" description="Low complexity" evidence="1">
    <location>
        <begin position="75"/>
        <end position="84"/>
    </location>
</feature>
<dbReference type="GO" id="GO:0043161">
    <property type="term" value="P:proteasome-mediated ubiquitin-dependent protein catabolic process"/>
    <property type="evidence" value="ECO:0007669"/>
    <property type="project" value="TreeGrafter"/>
</dbReference>
<dbReference type="InterPro" id="IPR012989">
    <property type="entry name" value="SEP_domain"/>
</dbReference>
<dbReference type="Proteomes" id="UP000247409">
    <property type="component" value="Unassembled WGS sequence"/>
</dbReference>
<dbReference type="GO" id="GO:0043130">
    <property type="term" value="F:ubiquitin binding"/>
    <property type="evidence" value="ECO:0007669"/>
    <property type="project" value="TreeGrafter"/>
</dbReference>
<organism evidence="4 5">
    <name type="scientific">Gracilariopsis chorda</name>
    <dbReference type="NCBI Taxonomy" id="448386"/>
    <lineage>
        <taxon>Eukaryota</taxon>
        <taxon>Rhodophyta</taxon>
        <taxon>Florideophyceae</taxon>
        <taxon>Rhodymeniophycidae</taxon>
        <taxon>Gracilariales</taxon>
        <taxon>Gracilariaceae</taxon>
        <taxon>Gracilariopsis</taxon>
    </lineage>
</organism>
<dbReference type="Pfam" id="PF14555">
    <property type="entry name" value="UBA_4"/>
    <property type="match status" value="1"/>
</dbReference>
<dbReference type="GO" id="GO:0007030">
    <property type="term" value="P:Golgi organization"/>
    <property type="evidence" value="ECO:0007669"/>
    <property type="project" value="TreeGrafter"/>
</dbReference>
<name>A0A2V3IQM0_9FLOR</name>
<dbReference type="AlphaFoldDB" id="A0A2V3IQM0"/>
<dbReference type="InterPro" id="IPR036241">
    <property type="entry name" value="NSFL1C_SEP_dom_sf"/>
</dbReference>
<dbReference type="PANTHER" id="PTHR23333:SF20">
    <property type="entry name" value="NSFL1 COFACTOR P47"/>
    <property type="match status" value="1"/>
</dbReference>
<dbReference type="Gene3D" id="1.10.8.10">
    <property type="entry name" value="DNA helicase RuvA subunit, C-terminal domain"/>
    <property type="match status" value="1"/>
</dbReference>